<reference evidence="5" key="1">
    <citation type="submission" date="2021-12" db="EMBL/GenBank/DDBJ databases">
        <title>Prjna785345.</title>
        <authorList>
            <person name="Rujirawat T."/>
            <person name="Krajaejun T."/>
        </authorList>
    </citation>
    <scope>NUCLEOTIDE SEQUENCE</scope>
    <source>
        <strain evidence="5">Pi057C3</strain>
    </source>
</reference>
<dbReference type="SUPFAM" id="SSF51045">
    <property type="entry name" value="WW domain"/>
    <property type="match status" value="1"/>
</dbReference>
<dbReference type="Proteomes" id="UP001209570">
    <property type="component" value="Unassembled WGS sequence"/>
</dbReference>
<dbReference type="SMART" id="SM00456">
    <property type="entry name" value="WW"/>
    <property type="match status" value="1"/>
</dbReference>
<evidence type="ECO:0000256" key="1">
    <source>
        <dbReference type="SAM" id="Coils"/>
    </source>
</evidence>
<feature type="coiled-coil region" evidence="1">
    <location>
        <begin position="189"/>
        <end position="216"/>
    </location>
</feature>
<keyword evidence="1" id="KW-0175">Coiled coil</keyword>
<dbReference type="InterPro" id="IPR036020">
    <property type="entry name" value="WW_dom_sf"/>
</dbReference>
<keyword evidence="6" id="KW-1185">Reference proteome</keyword>
<proteinExistence type="predicted"/>
<dbReference type="Gene3D" id="2.30.29.30">
    <property type="entry name" value="Pleckstrin-homology domain (PH domain)/Phosphotyrosine-binding domain (PTB)"/>
    <property type="match status" value="1"/>
</dbReference>
<feature type="coiled-coil region" evidence="1">
    <location>
        <begin position="252"/>
        <end position="300"/>
    </location>
</feature>
<feature type="region of interest" description="Disordered" evidence="2">
    <location>
        <begin position="443"/>
        <end position="617"/>
    </location>
</feature>
<feature type="compositionally biased region" description="Low complexity" evidence="2">
    <location>
        <begin position="25"/>
        <end position="39"/>
    </location>
</feature>
<organism evidence="5 6">
    <name type="scientific">Pythium insidiosum</name>
    <name type="common">Pythiosis disease agent</name>
    <dbReference type="NCBI Taxonomy" id="114742"/>
    <lineage>
        <taxon>Eukaryota</taxon>
        <taxon>Sar</taxon>
        <taxon>Stramenopiles</taxon>
        <taxon>Oomycota</taxon>
        <taxon>Peronosporomycetes</taxon>
        <taxon>Pythiales</taxon>
        <taxon>Pythiaceae</taxon>
        <taxon>Pythium</taxon>
    </lineage>
</organism>
<dbReference type="AlphaFoldDB" id="A0AAD5M7Z7"/>
<dbReference type="InterPro" id="IPR001202">
    <property type="entry name" value="WW_dom"/>
</dbReference>
<feature type="region of interest" description="Disordered" evidence="2">
    <location>
        <begin position="1"/>
        <end position="50"/>
    </location>
</feature>
<dbReference type="PROSITE" id="PS50003">
    <property type="entry name" value="PH_DOMAIN"/>
    <property type="match status" value="1"/>
</dbReference>
<feature type="compositionally biased region" description="Basic residues" evidence="2">
    <location>
        <begin position="589"/>
        <end position="605"/>
    </location>
</feature>
<dbReference type="SMART" id="SM00233">
    <property type="entry name" value="PH"/>
    <property type="match status" value="1"/>
</dbReference>
<feature type="compositionally biased region" description="Acidic residues" evidence="2">
    <location>
        <begin position="454"/>
        <end position="465"/>
    </location>
</feature>
<protein>
    <recommendedName>
        <fullName evidence="7">WW domain-containing protein</fullName>
    </recommendedName>
</protein>
<dbReference type="Gene3D" id="2.20.70.10">
    <property type="match status" value="1"/>
</dbReference>
<evidence type="ECO:0000313" key="6">
    <source>
        <dbReference type="Proteomes" id="UP001209570"/>
    </source>
</evidence>
<dbReference type="EMBL" id="JAKCXM010000035">
    <property type="protein sequence ID" value="KAJ0406209.1"/>
    <property type="molecule type" value="Genomic_DNA"/>
</dbReference>
<dbReference type="Pfam" id="PF00397">
    <property type="entry name" value="WW"/>
    <property type="match status" value="1"/>
</dbReference>
<feature type="compositionally biased region" description="Polar residues" evidence="2">
    <location>
        <begin position="508"/>
        <end position="526"/>
    </location>
</feature>
<feature type="compositionally biased region" description="Basic and acidic residues" evidence="2">
    <location>
        <begin position="1"/>
        <end position="13"/>
    </location>
</feature>
<feature type="compositionally biased region" description="Basic residues" evidence="2">
    <location>
        <begin position="531"/>
        <end position="546"/>
    </location>
</feature>
<evidence type="ECO:0000259" key="3">
    <source>
        <dbReference type="PROSITE" id="PS50003"/>
    </source>
</evidence>
<dbReference type="CDD" id="cd00201">
    <property type="entry name" value="WW"/>
    <property type="match status" value="1"/>
</dbReference>
<evidence type="ECO:0000259" key="4">
    <source>
        <dbReference type="PROSITE" id="PS50020"/>
    </source>
</evidence>
<accession>A0AAD5M7Z7</accession>
<evidence type="ECO:0000313" key="5">
    <source>
        <dbReference type="EMBL" id="KAJ0406209.1"/>
    </source>
</evidence>
<dbReference type="Pfam" id="PF00169">
    <property type="entry name" value="PH"/>
    <property type="match status" value="1"/>
</dbReference>
<evidence type="ECO:0000256" key="2">
    <source>
        <dbReference type="SAM" id="MobiDB-lite"/>
    </source>
</evidence>
<dbReference type="InterPro" id="IPR001849">
    <property type="entry name" value="PH_domain"/>
</dbReference>
<feature type="domain" description="WW" evidence="4">
    <location>
        <begin position="402"/>
        <end position="437"/>
    </location>
</feature>
<dbReference type="InterPro" id="IPR011993">
    <property type="entry name" value="PH-like_dom_sf"/>
</dbReference>
<evidence type="ECO:0008006" key="7">
    <source>
        <dbReference type="Google" id="ProtNLM"/>
    </source>
</evidence>
<feature type="compositionally biased region" description="Basic and acidic residues" evidence="2">
    <location>
        <begin position="478"/>
        <end position="494"/>
    </location>
</feature>
<comment type="caution">
    <text evidence="5">The sequence shown here is derived from an EMBL/GenBank/DDBJ whole genome shotgun (WGS) entry which is preliminary data.</text>
</comment>
<feature type="region of interest" description="Disordered" evidence="2">
    <location>
        <begin position="374"/>
        <end position="407"/>
    </location>
</feature>
<dbReference type="SUPFAM" id="SSF50729">
    <property type="entry name" value="PH domain-like"/>
    <property type="match status" value="1"/>
</dbReference>
<feature type="domain" description="PH" evidence="3">
    <location>
        <begin position="62"/>
        <end position="178"/>
    </location>
</feature>
<sequence>MGKPRDHEHGDRDRRRKASHASELSGAYHSAVSYSSSSRRGSHKRSRLRFAPPLDAASMSQLASKTGFLRKQADNQPGKWTPYYFAIRPATYLYYYNSLDDDEPRAVIDLTFLQDVRFNRECMQRAIGGSEHCFRVTGRLPEEFRVGSDRSKFRPLYLDTESREDASEWMSAILNHRYGQSPDDDDDEREEMQKALEFADERVGAMRRQLQDARHAADAIWRKAHDCLARLRGDSEVDEQGPTSSRDLHSALEAVDAMLDQLCEEAELIQKKRIKLEDQMEQVRQQQQQQQEETARRRREETALNAAMKELQDRQYELDAQEAALNHRERQLEARDKHLQAREEELKMNQNPSKTHLTEDNSALAQRDYLGHQAGRSDNLHAPVSKPRSVSKTKSHGLSTTPGLPTGWVKYESKSYPGEFYYFNRALNQTTWDLPTVEEDPVKPIYLSGHNTDEAEDDAEEDDEQHEIGSLATTTMSYDRHSEDSQQRSEDSFHSESPIDDNDHSDSESPTPHATTMDSVMQNPVTSKGKGGWRTRFKLPKTKKKATGGPSISAVDEEEPLPELSPPGVSTFEHPDRAGNKGKSPAWKGKLKLPTKGFALRRGKSSRNLGSASPGHQEYECIELEDGRCQF</sequence>
<name>A0AAD5M7Z7_PYTIN</name>
<gene>
    <name evidence="5" type="ORF">P43SY_000393</name>
</gene>
<dbReference type="PROSITE" id="PS50020">
    <property type="entry name" value="WW_DOMAIN_2"/>
    <property type="match status" value="1"/>
</dbReference>